<evidence type="ECO:0000313" key="1">
    <source>
        <dbReference type="EMBL" id="KAG4412858.1"/>
    </source>
</evidence>
<keyword evidence="2" id="KW-1185">Reference proteome</keyword>
<dbReference type="AlphaFoldDB" id="A0A8H7W5A1"/>
<dbReference type="Proteomes" id="UP000664132">
    <property type="component" value="Unassembled WGS sequence"/>
</dbReference>
<name>A0A8H7W5A1_9HELO</name>
<dbReference type="OrthoDB" id="3446639at2759"/>
<organism evidence="1 2">
    <name type="scientific">Cadophora malorum</name>
    <dbReference type="NCBI Taxonomy" id="108018"/>
    <lineage>
        <taxon>Eukaryota</taxon>
        <taxon>Fungi</taxon>
        <taxon>Dikarya</taxon>
        <taxon>Ascomycota</taxon>
        <taxon>Pezizomycotina</taxon>
        <taxon>Leotiomycetes</taxon>
        <taxon>Helotiales</taxon>
        <taxon>Ploettnerulaceae</taxon>
        <taxon>Cadophora</taxon>
    </lineage>
</organism>
<protein>
    <submittedName>
        <fullName evidence="1">Uncharacterized protein</fullName>
    </submittedName>
</protein>
<evidence type="ECO:0000313" key="2">
    <source>
        <dbReference type="Proteomes" id="UP000664132"/>
    </source>
</evidence>
<gene>
    <name evidence="1" type="ORF">IFR04_014019</name>
</gene>
<dbReference type="EMBL" id="JAFJYH010000349">
    <property type="protein sequence ID" value="KAG4412858.1"/>
    <property type="molecule type" value="Genomic_DNA"/>
</dbReference>
<comment type="caution">
    <text evidence="1">The sequence shown here is derived from an EMBL/GenBank/DDBJ whole genome shotgun (WGS) entry which is preliminary data.</text>
</comment>
<sequence length="179" mass="20475">MNQSIQFLKPDGTPSRALYCQSDDPMEWHEVIPPSRKKTLKALILDHRSWEALRHGELNDLFILLPALQEIILPIYDWGDMDTYIGTMQFTKLNKDRIVYISGALNIPTLDKNEYDSWSEWKRDLEAVGEEIVTPGMLEKEIGEIVKASLVSTAMEGNLIDLDPREVKITVCGMRRVEG</sequence>
<reference evidence="1" key="1">
    <citation type="submission" date="2021-02" db="EMBL/GenBank/DDBJ databases">
        <title>Genome sequence Cadophora malorum strain M34.</title>
        <authorList>
            <person name="Stefanovic E."/>
            <person name="Vu D."/>
            <person name="Scully C."/>
            <person name="Dijksterhuis J."/>
            <person name="Roader J."/>
            <person name="Houbraken J."/>
        </authorList>
    </citation>
    <scope>NUCLEOTIDE SEQUENCE</scope>
    <source>
        <strain evidence="1">M34</strain>
    </source>
</reference>
<proteinExistence type="predicted"/>
<accession>A0A8H7W5A1</accession>